<proteinExistence type="predicted"/>
<evidence type="ECO:0000313" key="2">
    <source>
        <dbReference type="Proteomes" id="UP000789920"/>
    </source>
</evidence>
<keyword evidence="2" id="KW-1185">Reference proteome</keyword>
<gene>
    <name evidence="1" type="ORF">RPERSI_LOCUS6523</name>
</gene>
<sequence length="211" mass="23738">ERKWIDWCKKWTVPNTKTTKGLPWDNHLWKNVVSNAKISPSAYAVAVGTWWSLSEGILNEPYSKFDAKLVPKVLEAVGKMEYLAWSHTTAVEVAMAAENIYKGKTYWIVIKETMNLARFNSGSNVYKTLLKCFPNDKSVPATGLSMNCANLVKIWLVRNHLVGLSVAVSDNLSCLNSSSNYPSWCMNNKKFSNGFEGVKNTINILANYYAN</sequence>
<dbReference type="EMBL" id="CAJVQC010010423">
    <property type="protein sequence ID" value="CAG8616408.1"/>
    <property type="molecule type" value="Genomic_DNA"/>
</dbReference>
<organism evidence="1 2">
    <name type="scientific">Racocetra persica</name>
    <dbReference type="NCBI Taxonomy" id="160502"/>
    <lineage>
        <taxon>Eukaryota</taxon>
        <taxon>Fungi</taxon>
        <taxon>Fungi incertae sedis</taxon>
        <taxon>Mucoromycota</taxon>
        <taxon>Glomeromycotina</taxon>
        <taxon>Glomeromycetes</taxon>
        <taxon>Diversisporales</taxon>
        <taxon>Gigasporaceae</taxon>
        <taxon>Racocetra</taxon>
    </lineage>
</organism>
<accession>A0ACA9MYA6</accession>
<dbReference type="Proteomes" id="UP000789920">
    <property type="component" value="Unassembled WGS sequence"/>
</dbReference>
<name>A0ACA9MYA6_9GLOM</name>
<protein>
    <submittedName>
        <fullName evidence="1">3034_t:CDS:1</fullName>
    </submittedName>
</protein>
<reference evidence="1" key="1">
    <citation type="submission" date="2021-06" db="EMBL/GenBank/DDBJ databases">
        <authorList>
            <person name="Kallberg Y."/>
            <person name="Tangrot J."/>
            <person name="Rosling A."/>
        </authorList>
    </citation>
    <scope>NUCLEOTIDE SEQUENCE</scope>
    <source>
        <strain evidence="1">MA461A</strain>
    </source>
</reference>
<comment type="caution">
    <text evidence="1">The sequence shown here is derived from an EMBL/GenBank/DDBJ whole genome shotgun (WGS) entry which is preliminary data.</text>
</comment>
<evidence type="ECO:0000313" key="1">
    <source>
        <dbReference type="EMBL" id="CAG8616408.1"/>
    </source>
</evidence>
<feature type="non-terminal residue" evidence="1">
    <location>
        <position position="1"/>
    </location>
</feature>